<name>A0A6C0D8Q4_9ZZZZ</name>
<reference evidence="1" key="1">
    <citation type="journal article" date="2020" name="Nature">
        <title>Giant virus diversity and host interactions through global metagenomics.</title>
        <authorList>
            <person name="Schulz F."/>
            <person name="Roux S."/>
            <person name="Paez-Espino D."/>
            <person name="Jungbluth S."/>
            <person name="Walsh D.A."/>
            <person name="Denef V.J."/>
            <person name="McMahon K.D."/>
            <person name="Konstantinidis K.T."/>
            <person name="Eloe-Fadrosh E.A."/>
            <person name="Kyrpides N.C."/>
            <person name="Woyke T."/>
        </authorList>
    </citation>
    <scope>NUCLEOTIDE SEQUENCE</scope>
    <source>
        <strain evidence="1">GVMAG-M-3300023174-130</strain>
    </source>
</reference>
<accession>A0A6C0D8Q4</accession>
<protein>
    <submittedName>
        <fullName evidence="1">Uncharacterized protein</fullName>
    </submittedName>
</protein>
<sequence length="74" mass="8628">MPAIFQLNEGNILKTPPPPDVDTNVPPELESVLLFKRPMLFINLFIYMNKNNLFFKRNKDKLDIINIKTINDVI</sequence>
<dbReference type="EMBL" id="MN739551">
    <property type="protein sequence ID" value="QHT12841.1"/>
    <property type="molecule type" value="Genomic_DNA"/>
</dbReference>
<evidence type="ECO:0000313" key="1">
    <source>
        <dbReference type="EMBL" id="QHT12841.1"/>
    </source>
</evidence>
<proteinExistence type="predicted"/>
<organism evidence="1">
    <name type="scientific">viral metagenome</name>
    <dbReference type="NCBI Taxonomy" id="1070528"/>
    <lineage>
        <taxon>unclassified sequences</taxon>
        <taxon>metagenomes</taxon>
        <taxon>organismal metagenomes</taxon>
    </lineage>
</organism>
<dbReference type="AlphaFoldDB" id="A0A6C0D8Q4"/>